<proteinExistence type="predicted"/>
<protein>
    <submittedName>
        <fullName evidence="1">890_t:CDS:1</fullName>
    </submittedName>
</protein>
<evidence type="ECO:0000313" key="2">
    <source>
        <dbReference type="Proteomes" id="UP000789366"/>
    </source>
</evidence>
<organism evidence="1 2">
    <name type="scientific">Cetraspora pellucida</name>
    <dbReference type="NCBI Taxonomy" id="1433469"/>
    <lineage>
        <taxon>Eukaryota</taxon>
        <taxon>Fungi</taxon>
        <taxon>Fungi incertae sedis</taxon>
        <taxon>Mucoromycota</taxon>
        <taxon>Glomeromycotina</taxon>
        <taxon>Glomeromycetes</taxon>
        <taxon>Diversisporales</taxon>
        <taxon>Gigasporaceae</taxon>
        <taxon>Cetraspora</taxon>
    </lineage>
</organism>
<dbReference type="Proteomes" id="UP000789366">
    <property type="component" value="Unassembled WGS sequence"/>
</dbReference>
<dbReference type="EMBL" id="CAJVPW010009477">
    <property type="protein sequence ID" value="CAG8605688.1"/>
    <property type="molecule type" value="Genomic_DNA"/>
</dbReference>
<accession>A0ACA9MS73</accession>
<comment type="caution">
    <text evidence="1">The sequence shown here is derived from an EMBL/GenBank/DDBJ whole genome shotgun (WGS) entry which is preliminary data.</text>
</comment>
<keyword evidence="2" id="KW-1185">Reference proteome</keyword>
<name>A0ACA9MS73_9GLOM</name>
<gene>
    <name evidence="1" type="ORF">SPELUC_LOCUS7302</name>
</gene>
<evidence type="ECO:0000313" key="1">
    <source>
        <dbReference type="EMBL" id="CAG8605688.1"/>
    </source>
</evidence>
<sequence>MSNNNIHEYFNRKSAKWNIVDFLNESKDKPLFRDKIDAYNKSFEKLLLTQKKKKRRESARLLLERYKEAKARMWKMNNKENKDPSIHIHQPRFMEDGSGMSLSSSCYLQFYLVGTNFLLCIKSNLEKKSSQNDAVSDEGKSRKIRRPDVKIQ</sequence>
<reference evidence="1" key="1">
    <citation type="submission" date="2021-06" db="EMBL/GenBank/DDBJ databases">
        <authorList>
            <person name="Kallberg Y."/>
            <person name="Tangrot J."/>
            <person name="Rosling A."/>
        </authorList>
    </citation>
    <scope>NUCLEOTIDE SEQUENCE</scope>
    <source>
        <strain evidence="1">28 12/20/2015</strain>
    </source>
</reference>